<proteinExistence type="predicted"/>
<dbReference type="Pfam" id="PF00096">
    <property type="entry name" value="zf-C2H2"/>
    <property type="match status" value="1"/>
</dbReference>
<keyword evidence="8" id="KW-0539">Nucleus</keyword>
<feature type="domain" description="C2H2-type" evidence="11">
    <location>
        <begin position="149"/>
        <end position="179"/>
    </location>
</feature>
<protein>
    <recommendedName>
        <fullName evidence="11">C2H2-type domain-containing protein</fullName>
    </recommendedName>
</protein>
<dbReference type="PANTHER" id="PTHR46179">
    <property type="entry name" value="ZINC FINGER PROTEIN"/>
    <property type="match status" value="1"/>
</dbReference>
<feature type="domain" description="C2H2-type" evidence="11">
    <location>
        <begin position="119"/>
        <end position="148"/>
    </location>
</feature>
<evidence type="ECO:0000256" key="10">
    <source>
        <dbReference type="SAM" id="MobiDB-lite"/>
    </source>
</evidence>
<evidence type="ECO:0000256" key="9">
    <source>
        <dbReference type="PROSITE-ProRule" id="PRU00042"/>
    </source>
</evidence>
<dbReference type="Gene3D" id="3.30.160.60">
    <property type="entry name" value="Classic Zinc Finger"/>
    <property type="match status" value="6"/>
</dbReference>
<dbReference type="InterPro" id="IPR013087">
    <property type="entry name" value="Znf_C2H2_type"/>
</dbReference>
<accession>A0A5C3MKH1</accession>
<gene>
    <name evidence="12" type="ORF">OE88DRAFT_1668855</name>
</gene>
<evidence type="ECO:0000256" key="7">
    <source>
        <dbReference type="ARBA" id="ARBA00023163"/>
    </source>
</evidence>
<evidence type="ECO:0000256" key="3">
    <source>
        <dbReference type="ARBA" id="ARBA00022737"/>
    </source>
</evidence>
<dbReference type="OrthoDB" id="427030at2759"/>
<feature type="region of interest" description="Disordered" evidence="10">
    <location>
        <begin position="27"/>
        <end position="47"/>
    </location>
</feature>
<dbReference type="GO" id="GO:0005634">
    <property type="term" value="C:nucleus"/>
    <property type="evidence" value="ECO:0007669"/>
    <property type="project" value="UniProtKB-SubCell"/>
</dbReference>
<dbReference type="GO" id="GO:0000978">
    <property type="term" value="F:RNA polymerase II cis-regulatory region sequence-specific DNA binding"/>
    <property type="evidence" value="ECO:0007669"/>
    <property type="project" value="UniProtKB-ARBA"/>
</dbReference>
<keyword evidence="2" id="KW-0479">Metal-binding</keyword>
<dbReference type="GO" id="GO:0008270">
    <property type="term" value="F:zinc ion binding"/>
    <property type="evidence" value="ECO:0007669"/>
    <property type="project" value="UniProtKB-KW"/>
</dbReference>
<feature type="domain" description="C2H2-type" evidence="11">
    <location>
        <begin position="182"/>
        <end position="211"/>
    </location>
</feature>
<evidence type="ECO:0000259" key="11">
    <source>
        <dbReference type="PROSITE" id="PS50157"/>
    </source>
</evidence>
<keyword evidence="6" id="KW-0805">Transcription regulation</keyword>
<comment type="subcellular location">
    <subcellularLocation>
        <location evidence="1">Nucleus</location>
    </subcellularLocation>
</comment>
<reference evidence="12 13" key="1">
    <citation type="journal article" date="2019" name="Nat. Ecol. Evol.">
        <title>Megaphylogeny resolves global patterns of mushroom evolution.</title>
        <authorList>
            <person name="Varga T."/>
            <person name="Krizsan K."/>
            <person name="Foldi C."/>
            <person name="Dima B."/>
            <person name="Sanchez-Garcia M."/>
            <person name="Sanchez-Ramirez S."/>
            <person name="Szollosi G.J."/>
            <person name="Szarkandi J.G."/>
            <person name="Papp V."/>
            <person name="Albert L."/>
            <person name="Andreopoulos W."/>
            <person name="Angelini C."/>
            <person name="Antonin V."/>
            <person name="Barry K.W."/>
            <person name="Bougher N.L."/>
            <person name="Buchanan P."/>
            <person name="Buyck B."/>
            <person name="Bense V."/>
            <person name="Catcheside P."/>
            <person name="Chovatia M."/>
            <person name="Cooper J."/>
            <person name="Damon W."/>
            <person name="Desjardin D."/>
            <person name="Finy P."/>
            <person name="Geml J."/>
            <person name="Haridas S."/>
            <person name="Hughes K."/>
            <person name="Justo A."/>
            <person name="Karasinski D."/>
            <person name="Kautmanova I."/>
            <person name="Kiss B."/>
            <person name="Kocsube S."/>
            <person name="Kotiranta H."/>
            <person name="LaButti K.M."/>
            <person name="Lechner B.E."/>
            <person name="Liimatainen K."/>
            <person name="Lipzen A."/>
            <person name="Lukacs Z."/>
            <person name="Mihaltcheva S."/>
            <person name="Morgado L.N."/>
            <person name="Niskanen T."/>
            <person name="Noordeloos M.E."/>
            <person name="Ohm R.A."/>
            <person name="Ortiz-Santana B."/>
            <person name="Ovrebo C."/>
            <person name="Racz N."/>
            <person name="Riley R."/>
            <person name="Savchenko A."/>
            <person name="Shiryaev A."/>
            <person name="Soop K."/>
            <person name="Spirin V."/>
            <person name="Szebenyi C."/>
            <person name="Tomsovsky M."/>
            <person name="Tulloss R.E."/>
            <person name="Uehling J."/>
            <person name="Grigoriev I.V."/>
            <person name="Vagvolgyi C."/>
            <person name="Papp T."/>
            <person name="Martin F.M."/>
            <person name="Miettinen O."/>
            <person name="Hibbett D.S."/>
            <person name="Nagy L.G."/>
        </authorList>
    </citation>
    <scope>NUCLEOTIDE SEQUENCE [LARGE SCALE GENOMIC DNA]</scope>
    <source>
        <strain evidence="12 13">OMC1185</strain>
    </source>
</reference>
<keyword evidence="3" id="KW-0677">Repeat</keyword>
<evidence type="ECO:0000313" key="13">
    <source>
        <dbReference type="Proteomes" id="UP000305948"/>
    </source>
</evidence>
<dbReference type="FunFam" id="3.30.160.60:FF:000072">
    <property type="entry name" value="zinc finger protein 143 isoform X1"/>
    <property type="match status" value="1"/>
</dbReference>
<evidence type="ECO:0000313" key="12">
    <source>
        <dbReference type="EMBL" id="TFK45760.1"/>
    </source>
</evidence>
<feature type="domain" description="C2H2-type" evidence="11">
    <location>
        <begin position="89"/>
        <end position="116"/>
    </location>
</feature>
<evidence type="ECO:0000256" key="8">
    <source>
        <dbReference type="ARBA" id="ARBA00023242"/>
    </source>
</evidence>
<dbReference type="PANTHER" id="PTHR46179:SF13">
    <property type="entry name" value="C2H2-TYPE DOMAIN-CONTAINING PROTEIN"/>
    <property type="match status" value="1"/>
</dbReference>
<keyword evidence="4 9" id="KW-0863">Zinc-finger</keyword>
<dbReference type="STRING" id="5364.A0A5C3MKH1"/>
<evidence type="ECO:0000256" key="1">
    <source>
        <dbReference type="ARBA" id="ARBA00004123"/>
    </source>
</evidence>
<dbReference type="Proteomes" id="UP000305948">
    <property type="component" value="Unassembled WGS sequence"/>
</dbReference>
<dbReference type="FunFam" id="3.30.160.60:FF:001102">
    <property type="entry name" value="Transcription factor IIIA"/>
    <property type="match status" value="1"/>
</dbReference>
<dbReference type="SUPFAM" id="SSF57667">
    <property type="entry name" value="beta-beta-alpha zinc fingers"/>
    <property type="match status" value="5"/>
</dbReference>
<dbReference type="EMBL" id="ML213537">
    <property type="protein sequence ID" value="TFK45760.1"/>
    <property type="molecule type" value="Genomic_DNA"/>
</dbReference>
<sequence length="469" mass="53050">MSISTTSTVSRKRRHLEAGLIRLSTPVSSDVDASSHAGPSEGPLGLVNRTLTTARKRKYHCQYDQCGKAYTKPSRLAEHERSHTGERPFVCSTCNKAYLRETHLQAHARSHLPESDRPFVCDATGCGKRFWTSQHLRTHEEWHRDEKPFKCDRSGCPEAFMKHHQLRSHVCTAHSPPGTKPYICTHDGCTKSFATNQKLRTHTKVHEDNRYACVHPSCSTSAFYPTWTALQAHIRMAHPPTCPYSQCHGKTFTQHKGLRAHMKLHAAEDEFNLKTDVEEGRRAKRRRGGEWGREWVCDVDGCKRDFKSKTALSVHVNVTHLGKRDHVCPEESCGMRFGYKHLLQRHMAKKHERTGFSYESSDEGDRESSGSDFEEEETAPAGTIDFLTGKAYADGAKDAASRKLRCPFPHAPFLSAGACTSDRCEYVFSRAYDVRRHLRGIHKIDATKEDVEVWVAMERGIQEFGSTGA</sequence>
<dbReference type="PROSITE" id="PS50157">
    <property type="entry name" value="ZINC_FINGER_C2H2_2"/>
    <property type="match status" value="6"/>
</dbReference>
<feature type="domain" description="C2H2-type" evidence="11">
    <location>
        <begin position="59"/>
        <end position="88"/>
    </location>
</feature>
<dbReference type="FunFam" id="3.30.160.60:FF:000125">
    <property type="entry name" value="Putative zinc finger protein 143"/>
    <property type="match status" value="1"/>
</dbReference>
<dbReference type="GO" id="GO:0000981">
    <property type="term" value="F:DNA-binding transcription factor activity, RNA polymerase II-specific"/>
    <property type="evidence" value="ECO:0007669"/>
    <property type="project" value="UniProtKB-ARBA"/>
</dbReference>
<dbReference type="FunFam" id="3.30.160.60:FF:000624">
    <property type="entry name" value="zinc finger protein 697"/>
    <property type="match status" value="1"/>
</dbReference>
<organism evidence="12 13">
    <name type="scientific">Heliocybe sulcata</name>
    <dbReference type="NCBI Taxonomy" id="5364"/>
    <lineage>
        <taxon>Eukaryota</taxon>
        <taxon>Fungi</taxon>
        <taxon>Dikarya</taxon>
        <taxon>Basidiomycota</taxon>
        <taxon>Agaricomycotina</taxon>
        <taxon>Agaricomycetes</taxon>
        <taxon>Gloeophyllales</taxon>
        <taxon>Gloeophyllaceae</taxon>
        <taxon>Heliocybe</taxon>
    </lineage>
</organism>
<dbReference type="InterPro" id="IPR036236">
    <property type="entry name" value="Znf_C2H2_sf"/>
</dbReference>
<evidence type="ECO:0000256" key="2">
    <source>
        <dbReference type="ARBA" id="ARBA00022723"/>
    </source>
</evidence>
<feature type="domain" description="C2H2-type" evidence="11">
    <location>
        <begin position="295"/>
        <end position="325"/>
    </location>
</feature>
<dbReference type="SMART" id="SM00355">
    <property type="entry name" value="ZnF_C2H2"/>
    <property type="match status" value="10"/>
</dbReference>
<feature type="region of interest" description="Disordered" evidence="10">
    <location>
        <begin position="353"/>
        <end position="378"/>
    </location>
</feature>
<keyword evidence="7" id="KW-0804">Transcription</keyword>
<dbReference type="PROSITE" id="PS00028">
    <property type="entry name" value="ZINC_FINGER_C2H2_1"/>
    <property type="match status" value="8"/>
</dbReference>
<keyword evidence="5" id="KW-0862">Zinc</keyword>
<keyword evidence="13" id="KW-1185">Reference proteome</keyword>
<evidence type="ECO:0000256" key="6">
    <source>
        <dbReference type="ARBA" id="ARBA00023015"/>
    </source>
</evidence>
<evidence type="ECO:0000256" key="4">
    <source>
        <dbReference type="ARBA" id="ARBA00022771"/>
    </source>
</evidence>
<dbReference type="AlphaFoldDB" id="A0A5C3MKH1"/>
<name>A0A5C3MKH1_9AGAM</name>
<evidence type="ECO:0000256" key="5">
    <source>
        <dbReference type="ARBA" id="ARBA00022833"/>
    </source>
</evidence>
<dbReference type="InterPro" id="IPR051061">
    <property type="entry name" value="Zinc_finger_trans_reg"/>
</dbReference>